<feature type="region of interest" description="Disordered" evidence="1">
    <location>
        <begin position="1"/>
        <end position="59"/>
    </location>
</feature>
<name>A0A494TNF4_SPHPE</name>
<evidence type="ECO:0000256" key="1">
    <source>
        <dbReference type="SAM" id="MobiDB-lite"/>
    </source>
</evidence>
<evidence type="ECO:0000313" key="2">
    <source>
        <dbReference type="EMBL" id="AYJ87336.1"/>
    </source>
</evidence>
<gene>
    <name evidence="2" type="ORF">D3Y57_17120</name>
</gene>
<sequence>MNRAFGDHDERLSERADVRNSKRAEIAGLIGSTPADSLPDGATRDAEKSLDQFGADGGT</sequence>
<reference evidence="2 3" key="1">
    <citation type="submission" date="2018-09" db="EMBL/GenBank/DDBJ databases">
        <title>Sphingomonas peninsula sp. nov., isolated from fildes peninsula, Antarctic soil.</title>
        <authorList>
            <person name="Yingchao G."/>
        </authorList>
    </citation>
    <scope>NUCLEOTIDE SEQUENCE [LARGE SCALE GENOMIC DNA]</scope>
    <source>
        <strain evidence="2 3">YZ-8</strain>
    </source>
</reference>
<organism evidence="2 3">
    <name type="scientific">Sphingomonas paeninsulae</name>
    <dbReference type="NCBI Taxonomy" id="2319844"/>
    <lineage>
        <taxon>Bacteria</taxon>
        <taxon>Pseudomonadati</taxon>
        <taxon>Pseudomonadota</taxon>
        <taxon>Alphaproteobacteria</taxon>
        <taxon>Sphingomonadales</taxon>
        <taxon>Sphingomonadaceae</taxon>
        <taxon>Sphingomonas</taxon>
    </lineage>
</organism>
<dbReference type="AlphaFoldDB" id="A0A494TNF4"/>
<feature type="compositionally biased region" description="Basic and acidic residues" evidence="1">
    <location>
        <begin position="1"/>
        <end position="25"/>
    </location>
</feature>
<protein>
    <submittedName>
        <fullName evidence="2">Uncharacterized protein</fullName>
    </submittedName>
</protein>
<keyword evidence="3" id="KW-1185">Reference proteome</keyword>
<dbReference type="EMBL" id="CP032829">
    <property type="protein sequence ID" value="AYJ87336.1"/>
    <property type="molecule type" value="Genomic_DNA"/>
</dbReference>
<accession>A0A494TNF4</accession>
<dbReference type="Proteomes" id="UP000276254">
    <property type="component" value="Chromosome"/>
</dbReference>
<proteinExistence type="predicted"/>
<dbReference type="KEGG" id="spha:D3Y57_17120"/>
<evidence type="ECO:0000313" key="3">
    <source>
        <dbReference type="Proteomes" id="UP000276254"/>
    </source>
</evidence>